<evidence type="ECO:0000313" key="3">
    <source>
        <dbReference type="Proteomes" id="UP000065734"/>
    </source>
</evidence>
<evidence type="ECO:0000313" key="1">
    <source>
        <dbReference type="EMBL" id="BAR98302.1"/>
    </source>
</evidence>
<gene>
    <name evidence="1" type="ORF">BV133_709</name>
    <name evidence="2" type="ORF">BVIRIDIS_00700</name>
</gene>
<dbReference type="RefSeq" id="WP_257720204.1">
    <property type="nucleotide sequence ID" value="NZ_AP014854.2"/>
</dbReference>
<reference evidence="1" key="1">
    <citation type="journal article" date="2015" name="Genome Announc.">
        <title>Complete Genome Sequence of the Bacteriochlorophyll b-Producing Photosynthetic Bacterium Blastochloris viridis.</title>
        <authorList>
            <person name="Tsukatani Y."/>
            <person name="Hirose Y."/>
            <person name="Harada J."/>
            <person name="Misawa N."/>
            <person name="Mori K."/>
            <person name="Inoue K."/>
            <person name="Tamiaki H."/>
        </authorList>
    </citation>
    <scope>NUCLEOTIDE SEQUENCE [LARGE SCALE GENOMIC DNA]</scope>
    <source>
        <strain evidence="1">DSM 133</strain>
    </source>
</reference>
<accession>A0A0H5B7Z6</accession>
<dbReference type="Proteomes" id="UP000065734">
    <property type="component" value="Chromosome I"/>
</dbReference>
<dbReference type="EMBL" id="LN907867">
    <property type="protein sequence ID" value="CUU41083.1"/>
    <property type="molecule type" value="Genomic_DNA"/>
</dbReference>
<organism evidence="2 3">
    <name type="scientific">Blastochloris viridis</name>
    <name type="common">Rhodopseudomonas viridis</name>
    <dbReference type="NCBI Taxonomy" id="1079"/>
    <lineage>
        <taxon>Bacteria</taxon>
        <taxon>Pseudomonadati</taxon>
        <taxon>Pseudomonadota</taxon>
        <taxon>Alphaproteobacteria</taxon>
        <taxon>Hyphomicrobiales</taxon>
        <taxon>Blastochloridaceae</taxon>
        <taxon>Blastochloris</taxon>
    </lineage>
</organism>
<evidence type="ECO:0000313" key="2">
    <source>
        <dbReference type="EMBL" id="CUU41083.1"/>
    </source>
</evidence>
<proteinExistence type="predicted"/>
<reference evidence="3" key="3">
    <citation type="journal article" date="2016" name="Genome Announc.">
        <title>Revised genome sequence of the purple photosynthetic bacterium Blastochloris viridis.</title>
        <authorList>
            <person name="Liu L.N."/>
            <person name="Faulkner M."/>
            <person name="Liu X."/>
            <person name="Huang F."/>
            <person name="Darby A.C."/>
            <person name="Hall N."/>
        </authorList>
    </citation>
    <scope>NUCLEOTIDE SEQUENCE [LARGE SCALE GENOMIC DNA]</scope>
    <source>
        <strain evidence="3">ATCC 19567 / DSM 133 / F</strain>
    </source>
</reference>
<protein>
    <submittedName>
        <fullName evidence="2">Uncharacterized protein</fullName>
    </submittedName>
</protein>
<dbReference type="EMBL" id="AP014854">
    <property type="protein sequence ID" value="BAR98302.1"/>
    <property type="molecule type" value="Genomic_DNA"/>
</dbReference>
<reference evidence="2" key="2">
    <citation type="submission" date="2015-11" db="EMBL/GenBank/DDBJ databases">
        <authorList>
            <person name="Zhang Y."/>
            <person name="Guo Z."/>
        </authorList>
    </citation>
    <scope>NUCLEOTIDE SEQUENCE</scope>
    <source>
        <strain evidence="2">1</strain>
    </source>
</reference>
<dbReference type="KEGG" id="bvr:BVIR_626"/>
<dbReference type="AlphaFoldDB" id="A0A0H5B7Z6"/>
<name>A0A0H5B7Z6_BLAVI</name>
<sequence length="43" mass="4637">MIRDLMPFAATPAAANIPQASQIMGPLPSHRFAMLAGDDRSRL</sequence>
<keyword evidence="3" id="KW-1185">Reference proteome</keyword>